<accession>A0ABT8ZK27</accession>
<comment type="caution">
    <text evidence="2">The sequence shown here is derived from an EMBL/GenBank/DDBJ whole genome shotgun (WGS) entry which is preliminary data.</text>
</comment>
<feature type="compositionally biased region" description="Basic residues" evidence="1">
    <location>
        <begin position="13"/>
        <end position="22"/>
    </location>
</feature>
<keyword evidence="3" id="KW-1185">Reference proteome</keyword>
<evidence type="ECO:0000256" key="1">
    <source>
        <dbReference type="SAM" id="MobiDB-lite"/>
    </source>
</evidence>
<sequence>MYLEDENPPDRHGHPHQRHHAHCYGRRRNAQDVIAQRAIIRVILHGPDYPVGMRFGFEKAGYVGNSDKAGTAGRRVNLCTHRFPAIALFWHGDCDMIHVPTVQLPGDAGRLRQASPTRWRFPLSLLRYFVCKAGMTGSDH</sequence>
<feature type="region of interest" description="Disordered" evidence="1">
    <location>
        <begin position="1"/>
        <end position="22"/>
    </location>
</feature>
<protein>
    <submittedName>
        <fullName evidence="2">Uncharacterized protein</fullName>
    </submittedName>
</protein>
<organism evidence="2 3">
    <name type="scientific">Sphingobium cyanobacteriorum</name>
    <dbReference type="NCBI Taxonomy" id="3063954"/>
    <lineage>
        <taxon>Bacteria</taxon>
        <taxon>Pseudomonadati</taxon>
        <taxon>Pseudomonadota</taxon>
        <taxon>Alphaproteobacteria</taxon>
        <taxon>Sphingomonadales</taxon>
        <taxon>Sphingomonadaceae</taxon>
        <taxon>Sphingobium</taxon>
    </lineage>
</organism>
<dbReference type="Proteomes" id="UP001176471">
    <property type="component" value="Unassembled WGS sequence"/>
</dbReference>
<gene>
    <name evidence="2" type="ORF">Q4610_07025</name>
</gene>
<evidence type="ECO:0000313" key="3">
    <source>
        <dbReference type="Proteomes" id="UP001176471"/>
    </source>
</evidence>
<proteinExistence type="predicted"/>
<dbReference type="RefSeq" id="WP_304535272.1">
    <property type="nucleotide sequence ID" value="NZ_JAUQOM010000002.1"/>
</dbReference>
<reference evidence="2" key="1">
    <citation type="submission" date="2023-07" db="EMBL/GenBank/DDBJ databases">
        <title>Bacterial whole genome sequence for Sphingobium sp. HBC34.</title>
        <authorList>
            <person name="Le V."/>
            <person name="Ko S.-R."/>
            <person name="Ahn C.-Y."/>
            <person name="Oh H.-M."/>
        </authorList>
    </citation>
    <scope>NUCLEOTIDE SEQUENCE</scope>
    <source>
        <strain evidence="2">HBC34</strain>
    </source>
</reference>
<dbReference type="EMBL" id="JAUQOM010000002">
    <property type="protein sequence ID" value="MDO7834796.1"/>
    <property type="molecule type" value="Genomic_DNA"/>
</dbReference>
<evidence type="ECO:0000313" key="2">
    <source>
        <dbReference type="EMBL" id="MDO7834796.1"/>
    </source>
</evidence>
<name>A0ABT8ZK27_9SPHN</name>